<dbReference type="AlphaFoldDB" id="X1AVJ1"/>
<accession>X1AVJ1</accession>
<protein>
    <submittedName>
        <fullName evidence="1">Uncharacterized protein</fullName>
    </submittedName>
</protein>
<sequence>MVVNIMDKIGIVRWNRTPGFLQGKCYKCKKEIGHIISYYINIENKNKFILCPNCFQLEKLNLYKNYKVEYYG</sequence>
<organism evidence="1">
    <name type="scientific">marine sediment metagenome</name>
    <dbReference type="NCBI Taxonomy" id="412755"/>
    <lineage>
        <taxon>unclassified sequences</taxon>
        <taxon>metagenomes</taxon>
        <taxon>ecological metagenomes</taxon>
    </lineage>
</organism>
<gene>
    <name evidence="1" type="ORF">S01H4_26704</name>
</gene>
<reference evidence="1" key="1">
    <citation type="journal article" date="2014" name="Front. Microbiol.">
        <title>High frequency of phylogenetically diverse reductive dehalogenase-homologous genes in deep subseafloor sedimentary metagenomes.</title>
        <authorList>
            <person name="Kawai M."/>
            <person name="Futagami T."/>
            <person name="Toyoda A."/>
            <person name="Takaki Y."/>
            <person name="Nishi S."/>
            <person name="Hori S."/>
            <person name="Arai W."/>
            <person name="Tsubouchi T."/>
            <person name="Morono Y."/>
            <person name="Uchiyama I."/>
            <person name="Ito T."/>
            <person name="Fujiyama A."/>
            <person name="Inagaki F."/>
            <person name="Takami H."/>
        </authorList>
    </citation>
    <scope>NUCLEOTIDE SEQUENCE</scope>
    <source>
        <strain evidence="1">Expedition CK06-06</strain>
    </source>
</reference>
<comment type="caution">
    <text evidence="1">The sequence shown here is derived from an EMBL/GenBank/DDBJ whole genome shotgun (WGS) entry which is preliminary data.</text>
</comment>
<name>X1AVJ1_9ZZZZ</name>
<proteinExistence type="predicted"/>
<dbReference type="EMBL" id="BART01012922">
    <property type="protein sequence ID" value="GAG87024.1"/>
    <property type="molecule type" value="Genomic_DNA"/>
</dbReference>
<evidence type="ECO:0000313" key="1">
    <source>
        <dbReference type="EMBL" id="GAG87024.1"/>
    </source>
</evidence>